<sequence>MNLSKQAYSNKCTLSILSLRINFLYFHRYSARLNQFLLKWIFVDCNCIFAHLSFLFIDNIFVKNMHKFATNVYSFLAVCNFISNGFKFGFHLRFFVAIIEK</sequence>
<proteinExistence type="predicted"/>
<gene>
    <name evidence="2" type="ORF">BpHYR1_017298</name>
</gene>
<dbReference type="Proteomes" id="UP000276133">
    <property type="component" value="Unassembled WGS sequence"/>
</dbReference>
<evidence type="ECO:0000313" key="3">
    <source>
        <dbReference type="Proteomes" id="UP000276133"/>
    </source>
</evidence>
<keyword evidence="1" id="KW-0472">Membrane</keyword>
<accession>A0A3M7R4H1</accession>
<feature type="transmembrane region" description="Helical" evidence="1">
    <location>
        <begin position="37"/>
        <end position="57"/>
    </location>
</feature>
<organism evidence="2 3">
    <name type="scientific">Brachionus plicatilis</name>
    <name type="common">Marine rotifer</name>
    <name type="synonym">Brachionus muelleri</name>
    <dbReference type="NCBI Taxonomy" id="10195"/>
    <lineage>
        <taxon>Eukaryota</taxon>
        <taxon>Metazoa</taxon>
        <taxon>Spiralia</taxon>
        <taxon>Gnathifera</taxon>
        <taxon>Rotifera</taxon>
        <taxon>Eurotatoria</taxon>
        <taxon>Monogononta</taxon>
        <taxon>Pseudotrocha</taxon>
        <taxon>Ploima</taxon>
        <taxon>Brachionidae</taxon>
        <taxon>Brachionus</taxon>
    </lineage>
</organism>
<reference evidence="2 3" key="1">
    <citation type="journal article" date="2018" name="Sci. Rep.">
        <title>Genomic signatures of local adaptation to the degree of environmental predictability in rotifers.</title>
        <authorList>
            <person name="Franch-Gras L."/>
            <person name="Hahn C."/>
            <person name="Garcia-Roger E.M."/>
            <person name="Carmona M.J."/>
            <person name="Serra M."/>
            <person name="Gomez A."/>
        </authorList>
    </citation>
    <scope>NUCLEOTIDE SEQUENCE [LARGE SCALE GENOMIC DNA]</scope>
    <source>
        <strain evidence="2">HYR1</strain>
    </source>
</reference>
<dbReference type="AlphaFoldDB" id="A0A3M7R4H1"/>
<name>A0A3M7R4H1_BRAPC</name>
<protein>
    <submittedName>
        <fullName evidence="2">Uncharacterized protein</fullName>
    </submittedName>
</protein>
<keyword evidence="1" id="KW-0812">Transmembrane</keyword>
<comment type="caution">
    <text evidence="2">The sequence shown here is derived from an EMBL/GenBank/DDBJ whole genome shotgun (WGS) entry which is preliminary data.</text>
</comment>
<evidence type="ECO:0000256" key="1">
    <source>
        <dbReference type="SAM" id="Phobius"/>
    </source>
</evidence>
<evidence type="ECO:0000313" key="2">
    <source>
        <dbReference type="EMBL" id="RNA18503.1"/>
    </source>
</evidence>
<keyword evidence="3" id="KW-1185">Reference proteome</keyword>
<keyword evidence="1" id="KW-1133">Transmembrane helix</keyword>
<dbReference type="EMBL" id="REGN01004226">
    <property type="protein sequence ID" value="RNA18503.1"/>
    <property type="molecule type" value="Genomic_DNA"/>
</dbReference>